<dbReference type="PRINTS" id="PR00245">
    <property type="entry name" value="OLFACTORYR"/>
</dbReference>
<dbReference type="InterPro" id="IPR000276">
    <property type="entry name" value="GPCR_Rhodpsn"/>
</dbReference>
<gene>
    <name evidence="16" type="ORF">GDO81_022417</name>
    <name evidence="15" type="ORF">GDO81_022455</name>
</gene>
<dbReference type="SUPFAM" id="SSF81321">
    <property type="entry name" value="Family A G protein-coupled receptor-like"/>
    <property type="match status" value="1"/>
</dbReference>
<feature type="transmembrane region" description="Helical" evidence="13">
    <location>
        <begin position="201"/>
        <end position="219"/>
    </location>
</feature>
<dbReference type="InterPro" id="IPR000725">
    <property type="entry name" value="Olfact_rcpt"/>
</dbReference>
<name>A0AAV6YTU1_ENGPU</name>
<dbReference type="FunFam" id="1.20.1070.10:FF:000024">
    <property type="entry name" value="Olfactory receptor"/>
    <property type="match status" value="1"/>
</dbReference>
<evidence type="ECO:0000259" key="14">
    <source>
        <dbReference type="PROSITE" id="PS50262"/>
    </source>
</evidence>
<keyword evidence="7" id="KW-0297">G-protein coupled receptor</keyword>
<dbReference type="PROSITE" id="PS50262">
    <property type="entry name" value="G_PROTEIN_RECEP_F1_2"/>
    <property type="match status" value="1"/>
</dbReference>
<evidence type="ECO:0000256" key="12">
    <source>
        <dbReference type="ARBA" id="ARBA00023224"/>
    </source>
</evidence>
<evidence type="ECO:0000256" key="7">
    <source>
        <dbReference type="ARBA" id="ARBA00023040"/>
    </source>
</evidence>
<dbReference type="PANTHER" id="PTHR26451">
    <property type="entry name" value="G_PROTEIN_RECEP_F1_2 DOMAIN-CONTAINING PROTEIN"/>
    <property type="match status" value="1"/>
</dbReference>
<dbReference type="EMBL" id="WNYA01020075">
    <property type="protein sequence ID" value="KAG8538572.1"/>
    <property type="molecule type" value="Genomic_DNA"/>
</dbReference>
<dbReference type="InterPro" id="IPR052921">
    <property type="entry name" value="GPCR1_Superfamily_Member"/>
</dbReference>
<evidence type="ECO:0000256" key="1">
    <source>
        <dbReference type="ARBA" id="ARBA00004651"/>
    </source>
</evidence>
<comment type="caution">
    <text evidence="15">The sequence shown here is derived from an EMBL/GenBank/DDBJ whole genome shotgun (WGS) entry which is preliminary data.</text>
</comment>
<keyword evidence="5" id="KW-0552">Olfaction</keyword>
<evidence type="ECO:0000256" key="11">
    <source>
        <dbReference type="ARBA" id="ARBA00023180"/>
    </source>
</evidence>
<protein>
    <recommendedName>
        <fullName evidence="14">G-protein coupled receptors family 1 profile domain-containing protein</fullName>
    </recommendedName>
</protein>
<dbReference type="EMBL" id="WNYA01020255">
    <property type="protein sequence ID" value="KAG8538547.1"/>
    <property type="molecule type" value="Genomic_DNA"/>
</dbReference>
<keyword evidence="2" id="KW-1003">Cell membrane</keyword>
<evidence type="ECO:0000256" key="5">
    <source>
        <dbReference type="ARBA" id="ARBA00022725"/>
    </source>
</evidence>
<evidence type="ECO:0000256" key="9">
    <source>
        <dbReference type="ARBA" id="ARBA00023157"/>
    </source>
</evidence>
<evidence type="ECO:0000313" key="17">
    <source>
        <dbReference type="Proteomes" id="UP000824782"/>
    </source>
</evidence>
<dbReference type="Pfam" id="PF13853">
    <property type="entry name" value="7tm_4"/>
    <property type="match status" value="1"/>
</dbReference>
<feature type="transmembrane region" description="Helical" evidence="13">
    <location>
        <begin position="142"/>
        <end position="165"/>
    </location>
</feature>
<feature type="transmembrane region" description="Helical" evidence="13">
    <location>
        <begin position="240"/>
        <end position="259"/>
    </location>
</feature>
<organism evidence="15 17">
    <name type="scientific">Engystomops pustulosus</name>
    <name type="common">Tungara frog</name>
    <name type="synonym">Physalaemus pustulosus</name>
    <dbReference type="NCBI Taxonomy" id="76066"/>
    <lineage>
        <taxon>Eukaryota</taxon>
        <taxon>Metazoa</taxon>
        <taxon>Chordata</taxon>
        <taxon>Craniata</taxon>
        <taxon>Vertebrata</taxon>
        <taxon>Euteleostomi</taxon>
        <taxon>Amphibia</taxon>
        <taxon>Batrachia</taxon>
        <taxon>Anura</taxon>
        <taxon>Neobatrachia</taxon>
        <taxon>Hyloidea</taxon>
        <taxon>Leptodactylidae</taxon>
        <taxon>Leiuperinae</taxon>
        <taxon>Engystomops</taxon>
    </lineage>
</organism>
<keyword evidence="10" id="KW-0675">Receptor</keyword>
<sequence length="311" mass="34931">MENESLVFNIQDYVLLGLKEMEYLKYFYSTVALLIYLTTIFLCTLIVYAVWTEQSLHEPMYIFIGHLVWNDVFGSSALFPKLVIDLLSGSSMISFVGCLIQSFCIQTFATVEILTFTIMAYDRYLAVGFPLRYHSLMTNRKALLSLAFIWLVLSGTQLIGAMLVVKLRLCGNSIKNVFCETMSLTRLACVSPVVNDTYGTTMALILIVSPLLIVIYCYIQTILACLKVSKKANQKAIHTLVTHIITFSTFMGATLFVSFRYRLNGGSLSTATHVAISVCAMSVSFTLNPVIYGIRTEALRMKMVHILKEIK</sequence>
<proteinExistence type="predicted"/>
<evidence type="ECO:0000256" key="13">
    <source>
        <dbReference type="SAM" id="Phobius"/>
    </source>
</evidence>
<evidence type="ECO:0000256" key="2">
    <source>
        <dbReference type="ARBA" id="ARBA00022475"/>
    </source>
</evidence>
<keyword evidence="12" id="KW-0807">Transducer</keyword>
<evidence type="ECO:0000313" key="16">
    <source>
        <dbReference type="EMBL" id="KAG8538572.1"/>
    </source>
</evidence>
<evidence type="ECO:0000256" key="8">
    <source>
        <dbReference type="ARBA" id="ARBA00023136"/>
    </source>
</evidence>
<evidence type="ECO:0000256" key="4">
    <source>
        <dbReference type="ARBA" id="ARBA00022692"/>
    </source>
</evidence>
<accession>A0AAV6YTU1</accession>
<dbReference type="PANTHER" id="PTHR26451:SF860">
    <property type="entry name" value="ODORANT RECEPTOR-RELATED"/>
    <property type="match status" value="1"/>
</dbReference>
<dbReference type="GO" id="GO:0004984">
    <property type="term" value="F:olfactory receptor activity"/>
    <property type="evidence" value="ECO:0007669"/>
    <property type="project" value="InterPro"/>
</dbReference>
<dbReference type="GO" id="GO:0005549">
    <property type="term" value="F:odorant binding"/>
    <property type="evidence" value="ECO:0007669"/>
    <property type="project" value="TreeGrafter"/>
</dbReference>
<keyword evidence="17" id="KW-1185">Reference proteome</keyword>
<evidence type="ECO:0000256" key="10">
    <source>
        <dbReference type="ARBA" id="ARBA00023170"/>
    </source>
</evidence>
<keyword evidence="11" id="KW-0325">Glycoprotein</keyword>
<reference evidence="15" key="1">
    <citation type="thesis" date="2020" institute="ProQuest LLC" country="789 East Eisenhower Parkway, Ann Arbor, MI, USA">
        <title>Comparative Genomics and Chromosome Evolution.</title>
        <authorList>
            <person name="Mudd A.B."/>
        </authorList>
    </citation>
    <scope>NUCLEOTIDE SEQUENCE</scope>
    <source>
        <strain evidence="15">237g6f4</strain>
        <tissue evidence="15">Blood</tissue>
    </source>
</reference>
<dbReference type="PRINTS" id="PR00237">
    <property type="entry name" value="GPCRRHODOPSN"/>
</dbReference>
<dbReference type="AlphaFoldDB" id="A0AAV6YTU1"/>
<dbReference type="GO" id="GO:0004930">
    <property type="term" value="F:G protein-coupled receptor activity"/>
    <property type="evidence" value="ECO:0007669"/>
    <property type="project" value="UniProtKB-KW"/>
</dbReference>
<evidence type="ECO:0000256" key="6">
    <source>
        <dbReference type="ARBA" id="ARBA00022989"/>
    </source>
</evidence>
<comment type="subcellular location">
    <subcellularLocation>
        <location evidence="1">Cell membrane</location>
        <topology evidence="1">Multi-pass membrane protein</topology>
    </subcellularLocation>
</comment>
<keyword evidence="8 13" id="KW-0472">Membrane</keyword>
<feature type="transmembrane region" description="Helical" evidence="13">
    <location>
        <begin position="271"/>
        <end position="294"/>
    </location>
</feature>
<dbReference type="InterPro" id="IPR017452">
    <property type="entry name" value="GPCR_Rhodpsn_7TM"/>
</dbReference>
<feature type="transmembrane region" description="Helical" evidence="13">
    <location>
        <begin position="26"/>
        <end position="48"/>
    </location>
</feature>
<feature type="transmembrane region" description="Helical" evidence="13">
    <location>
        <begin position="60"/>
        <end position="79"/>
    </location>
</feature>
<dbReference type="Gene3D" id="1.20.1070.10">
    <property type="entry name" value="Rhodopsin 7-helix transmembrane proteins"/>
    <property type="match status" value="1"/>
</dbReference>
<keyword evidence="4 13" id="KW-0812">Transmembrane</keyword>
<evidence type="ECO:0000256" key="3">
    <source>
        <dbReference type="ARBA" id="ARBA00022606"/>
    </source>
</evidence>
<dbReference type="GO" id="GO:0005886">
    <property type="term" value="C:plasma membrane"/>
    <property type="evidence" value="ECO:0007669"/>
    <property type="project" value="UniProtKB-SubCell"/>
</dbReference>
<evidence type="ECO:0000313" key="15">
    <source>
        <dbReference type="EMBL" id="KAG8538547.1"/>
    </source>
</evidence>
<keyword evidence="6 13" id="KW-1133">Transmembrane helix</keyword>
<feature type="domain" description="G-protein coupled receptors family 1 profile" evidence="14">
    <location>
        <begin position="42"/>
        <end position="292"/>
    </location>
</feature>
<keyword evidence="3" id="KW-0716">Sensory transduction</keyword>
<keyword evidence="9" id="KW-1015">Disulfide bond</keyword>
<feature type="transmembrane region" description="Helical" evidence="13">
    <location>
        <begin position="99"/>
        <end position="121"/>
    </location>
</feature>
<dbReference type="Proteomes" id="UP000824782">
    <property type="component" value="Unassembled WGS sequence"/>
</dbReference>